<dbReference type="Proteomes" id="UP000006265">
    <property type="component" value="Unassembled WGS sequence"/>
</dbReference>
<reference evidence="1 2" key="1">
    <citation type="journal article" date="2012" name="J. Bacteriol.">
        <title>Genome sequence of Mycobacterium hassiacum DSM 44199, a rare source of heat-stable mycobacterial proteins.</title>
        <authorList>
            <person name="Tiago I."/>
            <person name="Maranha A."/>
            <person name="Mendes V."/>
            <person name="Alarico S."/>
            <person name="Moynihan P.J."/>
            <person name="Clarke A.J."/>
            <person name="Macedo-Ribeiro S."/>
            <person name="Pereira P.J."/>
            <person name="Empadinhas N."/>
        </authorList>
    </citation>
    <scope>NUCLEOTIDE SEQUENCE [LARGE SCALE GENOMIC DNA]</scope>
    <source>
        <strain evidence="2">DSM 44199 / CIP 105218 / JCM 12690 / 3849</strain>
    </source>
</reference>
<dbReference type="OrthoDB" id="3825664at2"/>
<dbReference type="InterPro" id="IPR050574">
    <property type="entry name" value="HPF/YfiA_ribosome-assoc"/>
</dbReference>
<dbReference type="PATRIC" id="fig|1122247.3.peg.2369"/>
<dbReference type="AlphaFoldDB" id="K5BJQ6"/>
<dbReference type="InterPro" id="IPR003489">
    <property type="entry name" value="RHF/RaiA"/>
</dbReference>
<dbReference type="GO" id="GO:0043024">
    <property type="term" value="F:ribosomal small subunit binding"/>
    <property type="evidence" value="ECO:0007669"/>
    <property type="project" value="TreeGrafter"/>
</dbReference>
<dbReference type="GO" id="GO:0045900">
    <property type="term" value="P:negative regulation of translational elongation"/>
    <property type="evidence" value="ECO:0007669"/>
    <property type="project" value="TreeGrafter"/>
</dbReference>
<dbReference type="InterPro" id="IPR036567">
    <property type="entry name" value="RHF-like"/>
</dbReference>
<evidence type="ECO:0000313" key="1">
    <source>
        <dbReference type="EMBL" id="EKF23529.1"/>
    </source>
</evidence>
<dbReference type="Pfam" id="PF16321">
    <property type="entry name" value="Ribosom_S30AE_C"/>
    <property type="match status" value="2"/>
</dbReference>
<comment type="caution">
    <text evidence="1">The sequence shown here is derived from an EMBL/GenBank/DDBJ whole genome shotgun (WGS) entry which is preliminary data.</text>
</comment>
<dbReference type="Gene3D" id="3.30.505.50">
    <property type="entry name" value="Sigma 54 modulation/S30EA ribosomal protein, C-terminal domain"/>
    <property type="match status" value="2"/>
</dbReference>
<evidence type="ECO:0000313" key="2">
    <source>
        <dbReference type="Proteomes" id="UP000006265"/>
    </source>
</evidence>
<dbReference type="InterPro" id="IPR038416">
    <property type="entry name" value="Ribosom_S30AE_C_sf"/>
</dbReference>
<accession>K5BJQ6</accession>
<proteinExistence type="predicted"/>
<dbReference type="STRING" id="1122247.GCA_000379865_04605"/>
<dbReference type="SUPFAM" id="SSF69754">
    <property type="entry name" value="Ribosome binding protein Y (YfiA homologue)"/>
    <property type="match status" value="1"/>
</dbReference>
<protein>
    <submittedName>
        <fullName evidence="1">Sigma 54 modulation / S30EA ribosomal family protein</fullName>
    </submittedName>
</protein>
<dbReference type="Pfam" id="PF02482">
    <property type="entry name" value="Ribosomal_S30AE"/>
    <property type="match status" value="1"/>
</dbReference>
<organism evidence="1 2">
    <name type="scientific">Mycolicibacterium hassiacum (strain DSM 44199 / CIP 105218 / JCM 12690 / 3849)</name>
    <name type="common">Mycobacterium hassiacum</name>
    <dbReference type="NCBI Taxonomy" id="1122247"/>
    <lineage>
        <taxon>Bacteria</taxon>
        <taxon>Bacillati</taxon>
        <taxon>Actinomycetota</taxon>
        <taxon>Actinomycetes</taxon>
        <taxon>Mycobacteriales</taxon>
        <taxon>Mycobacteriaceae</taxon>
        <taxon>Mycolicibacterium</taxon>
    </lineage>
</organism>
<dbReference type="PANTHER" id="PTHR33231:SF1">
    <property type="entry name" value="30S RIBOSOMAL PROTEIN"/>
    <property type="match status" value="1"/>
</dbReference>
<dbReference type="InterPro" id="IPR032528">
    <property type="entry name" value="Ribosom_S30AE_C"/>
</dbReference>
<name>K5BJQ6_MYCHD</name>
<gene>
    <name evidence="1" type="ORF">C731_2468</name>
</gene>
<dbReference type="RefSeq" id="WP_005627889.1">
    <property type="nucleotide sequence ID" value="NZ_AMRA01000065.1"/>
</dbReference>
<dbReference type="GO" id="GO:0022627">
    <property type="term" value="C:cytosolic small ribosomal subunit"/>
    <property type="evidence" value="ECO:0007669"/>
    <property type="project" value="TreeGrafter"/>
</dbReference>
<dbReference type="eggNOG" id="COG1544">
    <property type="taxonomic scope" value="Bacteria"/>
</dbReference>
<sequence>MSNNRESTVNVDVTVRGHLPGADEYAREQIQALTRFAHRPVLHAHVKVTRHGDPELYHPVVAQANLDVGGRLIRAQAEGENAREAVDRLVERLRRRMRRAAEYWEAQRNDTIRIPADHSDATGHRPTHLPVPPEERQIVRRKSFTLAPCSVDEAALEMELLDYQFHLFTEKGTGMASVLYLDGPTGYRLAQVKPAPREELAPFELPVTISPHPAPCITVEQAKERLGILGLPFLFFIDAAEGRAAVLYRRYDGHYGLITPAG</sequence>
<keyword evidence="2" id="KW-1185">Reference proteome</keyword>
<dbReference type="Gene3D" id="3.30.160.100">
    <property type="entry name" value="Ribosome hibernation promotion factor-like"/>
    <property type="match status" value="1"/>
</dbReference>
<dbReference type="EMBL" id="AMRA01000065">
    <property type="protein sequence ID" value="EKF23529.1"/>
    <property type="molecule type" value="Genomic_DNA"/>
</dbReference>
<dbReference type="PANTHER" id="PTHR33231">
    <property type="entry name" value="30S RIBOSOMAL PROTEIN"/>
    <property type="match status" value="1"/>
</dbReference>